<proteinExistence type="predicted"/>
<dbReference type="Pfam" id="PF03103">
    <property type="entry name" value="DUF243"/>
    <property type="match status" value="1"/>
</dbReference>
<feature type="domain" description="DUF243" evidence="3">
    <location>
        <begin position="58"/>
        <end position="157"/>
    </location>
</feature>
<feature type="region of interest" description="Disordered" evidence="1">
    <location>
        <begin position="32"/>
        <end position="86"/>
    </location>
</feature>
<feature type="signal peptide" evidence="2">
    <location>
        <begin position="1"/>
        <end position="17"/>
    </location>
</feature>
<sequence length="223" mass="24034">MKLILILIAASIAVASARPEIPVQRAFRQQIPRQTYGGPAPPPQGSPHSSYGPPPAPPLVTKNVYVHLPPDDGEDLRPPQILPQTPPRKHYKLIFIKAPEPPKYQAPILPQQQQDEHKTLVYVLVKKPDEQQQIELPQVAPTEPSKPEVYFIKYKAQSESPYPGAGPQQPIGPPSPLPPNGSNGGPPPPPPPPPLPPLQPQPAYGPPGVPQGPPSVDFGPASY</sequence>
<feature type="compositionally biased region" description="Pro residues" evidence="1">
    <location>
        <begin position="170"/>
        <end position="213"/>
    </location>
</feature>
<reference evidence="4" key="1">
    <citation type="submission" date="2021-03" db="EMBL/GenBank/DDBJ databases">
        <title>Chromosome level genome of the anhydrobiotic midge Polypedilum vanderplanki.</title>
        <authorList>
            <person name="Yoshida Y."/>
            <person name="Kikawada T."/>
            <person name="Gusev O."/>
        </authorList>
    </citation>
    <scope>NUCLEOTIDE SEQUENCE</scope>
    <source>
        <strain evidence="4">NIAS01</strain>
        <tissue evidence="4">Whole body or cell culture</tissue>
    </source>
</reference>
<dbReference type="GO" id="GO:0062129">
    <property type="term" value="C:chitin-based extracellular matrix"/>
    <property type="evidence" value="ECO:0007669"/>
    <property type="project" value="TreeGrafter"/>
</dbReference>
<dbReference type="PANTHER" id="PTHR31927">
    <property type="entry name" value="FI07246P-RELATED-RELATED"/>
    <property type="match status" value="1"/>
</dbReference>
<keyword evidence="2" id="KW-0732">Signal</keyword>
<dbReference type="InterPro" id="IPR004145">
    <property type="entry name" value="DUF243"/>
</dbReference>
<evidence type="ECO:0000313" key="5">
    <source>
        <dbReference type="Proteomes" id="UP001107558"/>
    </source>
</evidence>
<evidence type="ECO:0000313" key="4">
    <source>
        <dbReference type="EMBL" id="KAG5670184.1"/>
    </source>
</evidence>
<evidence type="ECO:0000256" key="1">
    <source>
        <dbReference type="SAM" id="MobiDB-lite"/>
    </source>
</evidence>
<evidence type="ECO:0000259" key="3">
    <source>
        <dbReference type="SMART" id="SM00690"/>
    </source>
</evidence>
<dbReference type="GO" id="GO:0040003">
    <property type="term" value="P:chitin-based cuticle development"/>
    <property type="evidence" value="ECO:0007669"/>
    <property type="project" value="TreeGrafter"/>
</dbReference>
<accession>A0A9J6BKD8</accession>
<dbReference type="OrthoDB" id="6376010at2759"/>
<dbReference type="EMBL" id="JADBJN010000003">
    <property type="protein sequence ID" value="KAG5670184.1"/>
    <property type="molecule type" value="Genomic_DNA"/>
</dbReference>
<organism evidence="4 5">
    <name type="scientific">Polypedilum vanderplanki</name>
    <name type="common">Sleeping chironomid midge</name>
    <dbReference type="NCBI Taxonomy" id="319348"/>
    <lineage>
        <taxon>Eukaryota</taxon>
        <taxon>Metazoa</taxon>
        <taxon>Ecdysozoa</taxon>
        <taxon>Arthropoda</taxon>
        <taxon>Hexapoda</taxon>
        <taxon>Insecta</taxon>
        <taxon>Pterygota</taxon>
        <taxon>Neoptera</taxon>
        <taxon>Endopterygota</taxon>
        <taxon>Diptera</taxon>
        <taxon>Nematocera</taxon>
        <taxon>Chironomoidea</taxon>
        <taxon>Chironomidae</taxon>
        <taxon>Chironominae</taxon>
        <taxon>Polypedilum</taxon>
        <taxon>Polypedilum</taxon>
    </lineage>
</organism>
<protein>
    <recommendedName>
        <fullName evidence="3">DUF243 domain-containing protein</fullName>
    </recommendedName>
</protein>
<evidence type="ECO:0000256" key="2">
    <source>
        <dbReference type="SAM" id="SignalP"/>
    </source>
</evidence>
<dbReference type="GO" id="GO:0008010">
    <property type="term" value="F:structural constituent of chitin-based larval cuticle"/>
    <property type="evidence" value="ECO:0007669"/>
    <property type="project" value="TreeGrafter"/>
</dbReference>
<dbReference type="SMART" id="SM00690">
    <property type="entry name" value="DM5"/>
    <property type="match status" value="1"/>
</dbReference>
<dbReference type="PANTHER" id="PTHR31927:SF13">
    <property type="entry name" value="TWEEDLEBETA"/>
    <property type="match status" value="1"/>
</dbReference>
<comment type="caution">
    <text evidence="4">The sequence shown here is derived from an EMBL/GenBank/DDBJ whole genome shotgun (WGS) entry which is preliminary data.</text>
</comment>
<dbReference type="AlphaFoldDB" id="A0A9J6BKD8"/>
<name>A0A9J6BKD8_POLVA</name>
<feature type="region of interest" description="Disordered" evidence="1">
    <location>
        <begin position="133"/>
        <end position="223"/>
    </location>
</feature>
<feature type="chain" id="PRO_5039907800" description="DUF243 domain-containing protein" evidence="2">
    <location>
        <begin position="18"/>
        <end position="223"/>
    </location>
</feature>
<gene>
    <name evidence="4" type="ORF">PVAND_000464</name>
</gene>
<dbReference type="Proteomes" id="UP001107558">
    <property type="component" value="Chromosome 3"/>
</dbReference>
<keyword evidence="5" id="KW-1185">Reference proteome</keyword>